<sequence length="267" mass="29969">MSLRRSLYSLSVFALLALASPAWAHFGALIPSDDIVTQEDPKTITIEAKFIHPLEMHYMEMQKPKRFGVLARGKTEDLLNTLQSAQGKGPDQDRTFEFWKTTYTIKRPGDYTFFVEPAPYWEPAEDKFIVHYTKVCVDALGLEEGWDTPVGLETEINPLTRPYGLWTGNVFTGRVLLKGKPVPNAEVEIEYLNEAAGDKGVVKAPSDPYVTQVVKADRNGVFTYAMPRAGWWGFAALSDAPWKLKKDGVPKSVEIGAVYWVHTIDMP</sequence>
<keyword evidence="1" id="KW-0732">Signal</keyword>
<evidence type="ECO:0000313" key="2">
    <source>
        <dbReference type="EMBL" id="GLI35400.1"/>
    </source>
</evidence>
<feature type="chain" id="PRO_5040936844" evidence="1">
    <location>
        <begin position="25"/>
        <end position="267"/>
    </location>
</feature>
<dbReference type="GO" id="GO:0016874">
    <property type="term" value="F:ligase activity"/>
    <property type="evidence" value="ECO:0007669"/>
    <property type="project" value="UniProtKB-KW"/>
</dbReference>
<gene>
    <name evidence="2" type="ORF">DAMNIGENAA_28330</name>
</gene>
<dbReference type="AlphaFoldDB" id="A0A9W6L9N4"/>
<comment type="caution">
    <text evidence="2">The sequence shown here is derived from an EMBL/GenBank/DDBJ whole genome shotgun (WGS) entry which is preliminary data.</text>
</comment>
<dbReference type="InterPro" id="IPR019613">
    <property type="entry name" value="DUF4198"/>
</dbReference>
<keyword evidence="2" id="KW-0436">Ligase</keyword>
<keyword evidence="3" id="KW-1185">Reference proteome</keyword>
<name>A0A9W6L9N4_9BACT</name>
<proteinExistence type="predicted"/>
<dbReference type="EMBL" id="BSDR01000001">
    <property type="protein sequence ID" value="GLI35400.1"/>
    <property type="molecule type" value="Genomic_DNA"/>
</dbReference>
<feature type="signal peptide" evidence="1">
    <location>
        <begin position="1"/>
        <end position="24"/>
    </location>
</feature>
<dbReference type="Pfam" id="PF10670">
    <property type="entry name" value="DUF4198"/>
    <property type="match status" value="1"/>
</dbReference>
<organism evidence="2 3">
    <name type="scientific">Desulforhabdus amnigena</name>
    <dbReference type="NCBI Taxonomy" id="40218"/>
    <lineage>
        <taxon>Bacteria</taxon>
        <taxon>Pseudomonadati</taxon>
        <taxon>Thermodesulfobacteriota</taxon>
        <taxon>Syntrophobacteria</taxon>
        <taxon>Syntrophobacterales</taxon>
        <taxon>Syntrophobacteraceae</taxon>
        <taxon>Desulforhabdus</taxon>
    </lineage>
</organism>
<evidence type="ECO:0000313" key="3">
    <source>
        <dbReference type="Proteomes" id="UP001144372"/>
    </source>
</evidence>
<dbReference type="RefSeq" id="WP_281795157.1">
    <property type="nucleotide sequence ID" value="NZ_BSDR01000001.1"/>
</dbReference>
<evidence type="ECO:0000256" key="1">
    <source>
        <dbReference type="SAM" id="SignalP"/>
    </source>
</evidence>
<reference evidence="2" key="1">
    <citation type="submission" date="2022-12" db="EMBL/GenBank/DDBJ databases">
        <title>Reference genome sequencing for broad-spectrum identification of bacterial and archaeal isolates by mass spectrometry.</title>
        <authorList>
            <person name="Sekiguchi Y."/>
            <person name="Tourlousse D.M."/>
        </authorList>
    </citation>
    <scope>NUCLEOTIDE SEQUENCE</scope>
    <source>
        <strain evidence="2">ASRB1</strain>
    </source>
</reference>
<accession>A0A9W6L9N4</accession>
<protein>
    <submittedName>
        <fullName evidence="2">ATP-dependent DNA ligase</fullName>
    </submittedName>
</protein>
<dbReference type="Proteomes" id="UP001144372">
    <property type="component" value="Unassembled WGS sequence"/>
</dbReference>